<dbReference type="EMBL" id="MU393533">
    <property type="protein sequence ID" value="KAI4862118.1"/>
    <property type="molecule type" value="Genomic_DNA"/>
</dbReference>
<reference evidence="1 2" key="1">
    <citation type="journal article" date="2022" name="New Phytol.">
        <title>Ecological generalism drives hyperdiversity of secondary metabolite gene clusters in xylarialean endophytes.</title>
        <authorList>
            <person name="Franco M.E.E."/>
            <person name="Wisecaver J.H."/>
            <person name="Arnold A.E."/>
            <person name="Ju Y.M."/>
            <person name="Slot J.C."/>
            <person name="Ahrendt S."/>
            <person name="Moore L.P."/>
            <person name="Eastman K.E."/>
            <person name="Scott K."/>
            <person name="Konkel Z."/>
            <person name="Mondo S.J."/>
            <person name="Kuo A."/>
            <person name="Hayes R.D."/>
            <person name="Haridas S."/>
            <person name="Andreopoulos B."/>
            <person name="Riley R."/>
            <person name="LaButti K."/>
            <person name="Pangilinan J."/>
            <person name="Lipzen A."/>
            <person name="Amirebrahimi M."/>
            <person name="Yan J."/>
            <person name="Adam C."/>
            <person name="Keymanesh K."/>
            <person name="Ng V."/>
            <person name="Louie K."/>
            <person name="Northen T."/>
            <person name="Drula E."/>
            <person name="Henrissat B."/>
            <person name="Hsieh H.M."/>
            <person name="Youens-Clark K."/>
            <person name="Lutzoni F."/>
            <person name="Miadlikowska J."/>
            <person name="Eastwood D.C."/>
            <person name="Hamelin R.C."/>
            <person name="Grigoriev I.V."/>
            <person name="U'Ren J.M."/>
        </authorList>
    </citation>
    <scope>NUCLEOTIDE SEQUENCE [LARGE SCALE GENOMIC DNA]</scope>
    <source>
        <strain evidence="1 2">CBS 119005</strain>
    </source>
</reference>
<evidence type="ECO:0000313" key="2">
    <source>
        <dbReference type="Proteomes" id="UP001497700"/>
    </source>
</evidence>
<name>A0ACB9YRZ0_9PEZI</name>
<gene>
    <name evidence="1" type="ORF">F4820DRAFT_463980</name>
</gene>
<protein>
    <submittedName>
        <fullName evidence="1">Arylsulphatase</fullName>
    </submittedName>
</protein>
<comment type="caution">
    <text evidence="1">The sequence shown here is derived from an EMBL/GenBank/DDBJ whole genome shotgun (WGS) entry which is preliminary data.</text>
</comment>
<accession>A0ACB9YRZ0</accession>
<evidence type="ECO:0000313" key="1">
    <source>
        <dbReference type="EMBL" id="KAI4862118.1"/>
    </source>
</evidence>
<sequence>MRIAALTAALLLQAATLGGAATPGRGDDDDAASAQQRPLVGPSREPQQRRRQPNVVFILTDDQDVHLSSLDYMPLVKKHLLEKGTNFMKHYATTAVCCPSRVTLWTGKFAHNTNVTDVSPPYGGYPKFVSEGFNDNYFPVWLQEAGYNTYYTGKLFNVHTVENYNSPPPGGFTGSDFLLDPHTYDYLNSTFQRNGQEPRSYEGHYSTDVLAEKAYGLLDEAVDAGKPFFLVAAPIAPHANVVMNGPGHGIHSVYFTEPVPAERHKHLFKDEKVPRTANFNPEEPSGANWVRELPQQNSTNVEYNDHFYRQRLRALQAVDELVEGLVERLERHGLLEDTYVVYSSDNGFHIGQHRLQPGKSCGYEEDVNVPLIVRGPGVAAGYAADGVVTTHADLAPTFFDLLGIPPRADFDGDAIPVTRERIEEVRDKGGRREHAGIEYWGFAMGEGIYNRNPLEHNTYKAIRLSGPGYNLYYSVWCNNEHELYDMETDPGQLHNLLSSSASSSPPPLLAAGHPAHKVAARLDALLLVLKTCAAGTCRDPWRQMHPDGSVRSLADALAPRYDAYYDYDYDEEGGAGGAPRVEYRYCANGFLEDAEGPTWQADGRPFGWGEYGYGELRRREDGTRWEDWV</sequence>
<proteinExistence type="predicted"/>
<organism evidence="1 2">
    <name type="scientific">Hypoxylon rubiginosum</name>
    <dbReference type="NCBI Taxonomy" id="110542"/>
    <lineage>
        <taxon>Eukaryota</taxon>
        <taxon>Fungi</taxon>
        <taxon>Dikarya</taxon>
        <taxon>Ascomycota</taxon>
        <taxon>Pezizomycotina</taxon>
        <taxon>Sordariomycetes</taxon>
        <taxon>Xylariomycetidae</taxon>
        <taxon>Xylariales</taxon>
        <taxon>Hypoxylaceae</taxon>
        <taxon>Hypoxylon</taxon>
    </lineage>
</organism>
<dbReference type="Proteomes" id="UP001497700">
    <property type="component" value="Unassembled WGS sequence"/>
</dbReference>
<keyword evidence="2" id="KW-1185">Reference proteome</keyword>